<gene>
    <name evidence="1" type="ORF">PYW08_014731</name>
</gene>
<reference evidence="1" key="1">
    <citation type="submission" date="2023-03" db="EMBL/GenBank/DDBJ databases">
        <title>Chromosome-level genomes of two armyworms, Mythimna separata and Mythimna loreyi, provide insights into the biosynthesis and reception of sex pheromones.</title>
        <authorList>
            <person name="Zhao H."/>
        </authorList>
    </citation>
    <scope>NUCLEOTIDE SEQUENCE</scope>
    <source>
        <strain evidence="1">BeijingLab</strain>
    </source>
</reference>
<keyword evidence="2" id="KW-1185">Reference proteome</keyword>
<comment type="caution">
    <text evidence="1">The sequence shown here is derived from an EMBL/GenBank/DDBJ whole genome shotgun (WGS) entry which is preliminary data.</text>
</comment>
<proteinExistence type="predicted"/>
<name>A0ACC2R714_9NEOP</name>
<dbReference type="EMBL" id="CM056782">
    <property type="protein sequence ID" value="KAJ8732001.1"/>
    <property type="molecule type" value="Genomic_DNA"/>
</dbReference>
<dbReference type="Proteomes" id="UP001231649">
    <property type="component" value="Chromosome 6"/>
</dbReference>
<evidence type="ECO:0000313" key="1">
    <source>
        <dbReference type="EMBL" id="KAJ8732001.1"/>
    </source>
</evidence>
<protein>
    <submittedName>
        <fullName evidence="1">Uncharacterized protein</fullName>
    </submittedName>
</protein>
<evidence type="ECO:0000313" key="2">
    <source>
        <dbReference type="Proteomes" id="UP001231649"/>
    </source>
</evidence>
<sequence length="432" mass="49579">MNHQFIILVLLGFCSFCKSDVQAGPDPWNYESVQVPDNSNEINLPPDLRTPVKKERQTESKFGFGEWWFKRLLAIILKSGQFKKSQDGSIDISLQMRFDAERWDVIDKCLKSESILSDDKFRRTVAYIEDAIYKPTITEQIVLAWSDYIQVYLIEYKTYITLLLSVLAGVGVVIWLWKHMSHKHVIIIIFILLYIYEGFISYKEAEQQEYDKFVSAINACKWYFWTSDCTVPPPDPLLFMKHMNPLKIAVRMFTSLISEPVIAINSTIKIILHGVTDGLWFPFDKIVYGFSILIVNISLIYLLVMVVFNFIFNIPFSLNFLGLVNIGVQQNRRSMFSTNTNEQPAQVGTDTDRISGDRLDRLLNVCSLALSNVTASVQNRTNLQLTNNDNRPKIKRSASTGRLPNSSSNFNCDQLAINSNIRRRQNLASGDH</sequence>
<accession>A0ACC2R714</accession>
<organism evidence="1 2">
    <name type="scientific">Mythimna loreyi</name>
    <dbReference type="NCBI Taxonomy" id="667449"/>
    <lineage>
        <taxon>Eukaryota</taxon>
        <taxon>Metazoa</taxon>
        <taxon>Ecdysozoa</taxon>
        <taxon>Arthropoda</taxon>
        <taxon>Hexapoda</taxon>
        <taxon>Insecta</taxon>
        <taxon>Pterygota</taxon>
        <taxon>Neoptera</taxon>
        <taxon>Endopterygota</taxon>
        <taxon>Lepidoptera</taxon>
        <taxon>Glossata</taxon>
        <taxon>Ditrysia</taxon>
        <taxon>Noctuoidea</taxon>
        <taxon>Noctuidae</taxon>
        <taxon>Noctuinae</taxon>
        <taxon>Hadenini</taxon>
        <taxon>Mythimna</taxon>
    </lineage>
</organism>